<dbReference type="EMBL" id="DS238905">
    <property type="protein sequence ID" value="EDP35736.1"/>
    <property type="molecule type" value="Genomic_DNA"/>
</dbReference>
<reference evidence="1" key="1">
    <citation type="journal article" date="2007" name="Science">
        <title>Draft genome of the filarial nematode parasite Brugia malayi.</title>
        <authorList>
            <person name="Ghedin E."/>
            <person name="Wang S."/>
            <person name="Spiro D."/>
            <person name="Caler E."/>
            <person name="Zhao Q."/>
            <person name="Crabtree J."/>
            <person name="Allen J.E."/>
            <person name="Delcher A.L."/>
            <person name="Guiliano D.B."/>
            <person name="Miranda-Saavedra D."/>
            <person name="Angiuoli S.V."/>
            <person name="Creasy T."/>
            <person name="Amedeo P."/>
            <person name="Haas B."/>
            <person name="El-Sayed N.M."/>
            <person name="Wortman J.R."/>
            <person name="Feldblyum T."/>
            <person name="Tallon L."/>
            <person name="Schatz M."/>
            <person name="Shumway M."/>
            <person name="Koo H."/>
            <person name="Salzberg S.L."/>
            <person name="Schobel S."/>
            <person name="Pertea M."/>
            <person name="Pop M."/>
            <person name="White O."/>
            <person name="Barton G.J."/>
            <person name="Carlow C.K."/>
            <person name="Crawford M.J."/>
            <person name="Daub J."/>
            <person name="Dimmic M.W."/>
            <person name="Estes C.F."/>
            <person name="Foster J.M."/>
            <person name="Ganatra M."/>
            <person name="Gregory W.F."/>
            <person name="Johnson N.M."/>
            <person name="Jin J."/>
            <person name="Komuniecki R."/>
            <person name="Korf I."/>
            <person name="Kumar S."/>
            <person name="Laney S."/>
            <person name="Li B.W."/>
            <person name="Li W."/>
            <person name="Lindblom T.H."/>
            <person name="Lustigman S."/>
            <person name="Ma D."/>
            <person name="Maina C.V."/>
            <person name="Martin D.M."/>
            <person name="McCarter J.P."/>
            <person name="McReynolds L."/>
            <person name="Mitreva M."/>
            <person name="Nutman T.B."/>
            <person name="Parkinson J."/>
            <person name="Peregrin-Alvarez J.M."/>
            <person name="Poole C."/>
            <person name="Ren Q."/>
            <person name="Saunders L."/>
            <person name="Sluder A.E."/>
            <person name="Smith K."/>
            <person name="Stanke M."/>
            <person name="Unnasch T.R."/>
            <person name="Ware J."/>
            <person name="Wei A.D."/>
            <person name="Weil G."/>
            <person name="Williams D.J."/>
            <person name="Zhang Y."/>
            <person name="Williams S.A."/>
            <person name="Fraser-Liggett C."/>
            <person name="Slatko B."/>
            <person name="Blaxter M.L."/>
            <person name="Scott A.L."/>
        </authorList>
    </citation>
    <scope>NUCLEOTIDE SEQUENCE [LARGE SCALE GENOMIC DNA]</scope>
</reference>
<protein>
    <submittedName>
        <fullName evidence="1">Nuclear localization signal binding protein, putative</fullName>
    </submittedName>
</protein>
<name>A8P9H3_BRUMA</name>
<organism evidence="1">
    <name type="scientific">Brugia malayi</name>
    <name type="common">Filarial nematode worm</name>
    <dbReference type="NCBI Taxonomy" id="6279"/>
    <lineage>
        <taxon>Eukaryota</taxon>
        <taxon>Metazoa</taxon>
        <taxon>Ecdysozoa</taxon>
        <taxon>Nematoda</taxon>
        <taxon>Chromadorea</taxon>
        <taxon>Rhabditida</taxon>
        <taxon>Spirurina</taxon>
        <taxon>Spiruromorpha</taxon>
        <taxon>Filarioidea</taxon>
        <taxon>Onchocercidae</taxon>
        <taxon>Brugia</taxon>
    </lineage>
</organism>
<accession>A8P9H3</accession>
<sequence>DDSEDRRRYIPHILVPSKRQQQFVCSSLVQRTYFPFCSTKIDKMGCILLLHTYIHTRTHTHTHTYIHTYTHAHTHTYIHAHIYTHTYITASQYE</sequence>
<evidence type="ECO:0000313" key="1">
    <source>
        <dbReference type="EMBL" id="EDP35736.1"/>
    </source>
</evidence>
<feature type="non-terminal residue" evidence="1">
    <location>
        <position position="1"/>
    </location>
</feature>
<gene>
    <name evidence="1" type="ORF">Bm1_19810</name>
</gene>
<proteinExistence type="predicted"/>
<dbReference type="AlphaFoldDB" id="A8P9H3"/>